<accession>A0A935JWI3</accession>
<protein>
    <submittedName>
        <fullName evidence="1">Protein-export chaperone SecB</fullName>
    </submittedName>
</protein>
<evidence type="ECO:0000313" key="2">
    <source>
        <dbReference type="Proteomes" id="UP000739411"/>
    </source>
</evidence>
<evidence type="ECO:0000313" key="1">
    <source>
        <dbReference type="EMBL" id="MBK7414370.1"/>
    </source>
</evidence>
<sequence>MSQSIPVTFESTTFPEILITANPNYASKSEINQVSPAIDSKINVAAFPGSESRFVGELRVKVVANDENSPYTINVLCLVVFTITDEIPAEHRHDFALQAAHTMAFPAIRELILLLTARQPWGQFSVGLSVLSNELDTINKPVIKAR</sequence>
<proteinExistence type="predicted"/>
<dbReference type="EMBL" id="JADJMS010000008">
    <property type="protein sequence ID" value="MBK7414370.1"/>
    <property type="molecule type" value="Genomic_DNA"/>
</dbReference>
<gene>
    <name evidence="1" type="ORF">IPJ38_03865</name>
</gene>
<name>A0A935JWI3_9RHOO</name>
<organism evidence="1 2">
    <name type="scientific">Candidatus Dechloromonas phosphorivorans</name>
    <dbReference type="NCBI Taxonomy" id="2899244"/>
    <lineage>
        <taxon>Bacteria</taxon>
        <taxon>Pseudomonadati</taxon>
        <taxon>Pseudomonadota</taxon>
        <taxon>Betaproteobacteria</taxon>
        <taxon>Rhodocyclales</taxon>
        <taxon>Azonexaceae</taxon>
        <taxon>Dechloromonas</taxon>
    </lineage>
</organism>
<dbReference type="SUPFAM" id="SSF54611">
    <property type="entry name" value="SecB-like"/>
    <property type="match status" value="1"/>
</dbReference>
<dbReference type="Proteomes" id="UP000739411">
    <property type="component" value="Unassembled WGS sequence"/>
</dbReference>
<dbReference type="InterPro" id="IPR035958">
    <property type="entry name" value="SecB-like_sf"/>
</dbReference>
<comment type="caution">
    <text evidence="1">The sequence shown here is derived from an EMBL/GenBank/DDBJ whole genome shotgun (WGS) entry which is preliminary data.</text>
</comment>
<dbReference type="AlphaFoldDB" id="A0A935JWI3"/>
<reference evidence="1 2" key="1">
    <citation type="submission" date="2020-10" db="EMBL/GenBank/DDBJ databases">
        <title>Connecting structure to function with the recovery of over 1000 high-quality activated sludge metagenome-assembled genomes encoding full-length rRNA genes using long-read sequencing.</title>
        <authorList>
            <person name="Singleton C.M."/>
            <person name="Petriglieri F."/>
            <person name="Kristensen J.M."/>
            <person name="Kirkegaard R.H."/>
            <person name="Michaelsen T.Y."/>
            <person name="Andersen M.H."/>
            <person name="Karst S.M."/>
            <person name="Dueholm M.S."/>
            <person name="Nielsen P.H."/>
            <person name="Albertsen M."/>
        </authorList>
    </citation>
    <scope>NUCLEOTIDE SEQUENCE [LARGE SCALE GENOMIC DNA]</scope>
    <source>
        <strain evidence="1">EsbW_18-Q3-R4-48_BATAC.463</strain>
    </source>
</reference>
<dbReference type="Gene3D" id="3.10.420.10">
    <property type="entry name" value="SecB-like"/>
    <property type="match status" value="1"/>
</dbReference>